<keyword evidence="2" id="KW-1185">Reference proteome</keyword>
<proteinExistence type="predicted"/>
<dbReference type="GO" id="GO:1990170">
    <property type="term" value="P:stress response to cadmium ion"/>
    <property type="evidence" value="ECO:0007669"/>
    <property type="project" value="TreeGrafter"/>
</dbReference>
<dbReference type="PANTHER" id="PTHR38430">
    <property type="entry name" value="PROTEIN-ARGININE KINASE ACTIVATOR PROTEIN"/>
    <property type="match status" value="1"/>
</dbReference>
<name>A0A1G8L2Q3_9BACL</name>
<evidence type="ECO:0000313" key="1">
    <source>
        <dbReference type="EMBL" id="QKX50417.1"/>
    </source>
</evidence>
<dbReference type="PROSITE" id="PS50151">
    <property type="entry name" value="UVR"/>
    <property type="match status" value="1"/>
</dbReference>
<dbReference type="OrthoDB" id="9788704at2"/>
<dbReference type="GO" id="GO:0008270">
    <property type="term" value="F:zinc ion binding"/>
    <property type="evidence" value="ECO:0007669"/>
    <property type="project" value="TreeGrafter"/>
</dbReference>
<dbReference type="STRING" id="459472.SAMN04487975_11876"/>
<reference evidence="2" key="1">
    <citation type="submission" date="2020-06" db="EMBL/GenBank/DDBJ databases">
        <title>Isolation of Planomicrobium glaciei.</title>
        <authorList>
            <person name="Malisova L."/>
            <person name="Safrankova R."/>
            <person name="Jakubu V."/>
            <person name="Spanelova P."/>
        </authorList>
    </citation>
    <scope>NUCLEOTIDE SEQUENCE [LARGE SCALE GENOMIC DNA]</scope>
    <source>
        <strain evidence="2">NRL-ATB46093</strain>
    </source>
</reference>
<dbReference type="RefSeq" id="WP_036803820.1">
    <property type="nucleotide sequence ID" value="NZ_CP051177.1"/>
</dbReference>
<dbReference type="eggNOG" id="COG3880">
    <property type="taxonomic scope" value="Bacteria"/>
</dbReference>
<dbReference type="Pfam" id="PF02151">
    <property type="entry name" value="UVR"/>
    <property type="match status" value="1"/>
</dbReference>
<dbReference type="GO" id="GO:0005507">
    <property type="term" value="F:copper ion binding"/>
    <property type="evidence" value="ECO:0007669"/>
    <property type="project" value="TreeGrafter"/>
</dbReference>
<organism evidence="1 2">
    <name type="scientific">Planococcus glaciei</name>
    <dbReference type="NCBI Taxonomy" id="459472"/>
    <lineage>
        <taxon>Bacteria</taxon>
        <taxon>Bacillati</taxon>
        <taxon>Bacillota</taxon>
        <taxon>Bacilli</taxon>
        <taxon>Bacillales</taxon>
        <taxon>Caryophanaceae</taxon>
        <taxon>Planococcus</taxon>
    </lineage>
</organism>
<dbReference type="Gene3D" id="4.10.860.10">
    <property type="entry name" value="UVR domain"/>
    <property type="match status" value="1"/>
</dbReference>
<dbReference type="AlphaFoldDB" id="A0A1G8L2Q3"/>
<dbReference type="PANTHER" id="PTHR38430:SF1">
    <property type="entry name" value="PROTEIN-ARGININE KINASE ACTIVATOR PROTEIN"/>
    <property type="match status" value="1"/>
</dbReference>
<evidence type="ECO:0000313" key="2">
    <source>
        <dbReference type="Proteomes" id="UP000509222"/>
    </source>
</evidence>
<dbReference type="GO" id="GO:0046870">
    <property type="term" value="F:cadmium ion binding"/>
    <property type="evidence" value="ECO:0007669"/>
    <property type="project" value="TreeGrafter"/>
</dbReference>
<dbReference type="InterPro" id="IPR025542">
    <property type="entry name" value="YacH"/>
</dbReference>
<dbReference type="PIRSF" id="PIRSF015034">
    <property type="entry name" value="YacH"/>
    <property type="match status" value="1"/>
</dbReference>
<dbReference type="GO" id="GO:0050897">
    <property type="term" value="F:cobalt ion binding"/>
    <property type="evidence" value="ECO:0007669"/>
    <property type="project" value="TreeGrafter"/>
</dbReference>
<accession>A0A1G8L2Q3</accession>
<dbReference type="Proteomes" id="UP000509222">
    <property type="component" value="Chromosome"/>
</dbReference>
<dbReference type="EMBL" id="CP051177">
    <property type="protein sequence ID" value="QKX50417.1"/>
    <property type="molecule type" value="Genomic_DNA"/>
</dbReference>
<dbReference type="InterPro" id="IPR036876">
    <property type="entry name" value="UVR_dom_sf"/>
</dbReference>
<dbReference type="GO" id="GO:1990169">
    <property type="term" value="P:stress response to copper ion"/>
    <property type="evidence" value="ECO:0007669"/>
    <property type="project" value="TreeGrafter"/>
</dbReference>
<dbReference type="SUPFAM" id="SSF46600">
    <property type="entry name" value="C-terminal UvrC-binding domain of UvrB"/>
    <property type="match status" value="1"/>
</dbReference>
<dbReference type="InterPro" id="IPR001943">
    <property type="entry name" value="UVR_dom"/>
</dbReference>
<sequence length="177" mass="20161">MICDQCGERPASVIVKQKMQGQMTERHLCHVCAAENHNLNFVFEQDPMAIHQLLSNWFPKQQTSVSPVKKEVAVCPSCGFTFTKFLELGKFGCATCYEAFEPQLENIFKRLHNSNFEHAGKIPASYGSTLKIRKEIEELRKLMHVSIQNENFEEAAKFRDEIKELNLQLEGGVPDGN</sequence>
<gene>
    <name evidence="1" type="ORF">HF394_07405</name>
</gene>
<protein>
    <submittedName>
        <fullName evidence="1">Nucleotide excision repair protein</fullName>
    </submittedName>
</protein>